<accession>A0A0W7WJA8</accession>
<name>A0A0W7WJA8_9RHOB</name>
<feature type="compositionally biased region" description="Basic and acidic residues" evidence="1">
    <location>
        <begin position="1"/>
        <end position="20"/>
    </location>
</feature>
<dbReference type="OrthoDB" id="7471221at2"/>
<evidence type="ECO:0000313" key="3">
    <source>
        <dbReference type="Proteomes" id="UP000054396"/>
    </source>
</evidence>
<dbReference type="Proteomes" id="UP000054396">
    <property type="component" value="Unassembled WGS sequence"/>
</dbReference>
<dbReference type="STRING" id="1685382.AVJ23_11940"/>
<protein>
    <recommendedName>
        <fullName evidence="4">DUF3618 domain-containing protein</fullName>
    </recommendedName>
</protein>
<proteinExistence type="predicted"/>
<feature type="region of interest" description="Disordered" evidence="1">
    <location>
        <begin position="79"/>
        <end position="103"/>
    </location>
</feature>
<sequence length="261" mass="27718">MAETHAHDLDRKAAHHRSELSRTLGRLTEAVNPARTGADAVSGAASLGHDAIGTVTRAVSRNPVAALLVGAGAAMLLTKSEPRRGDGPNADPTAPPLTEPGFDDRVAAADRSLQREAALNAREAQPTPPDSDYLEALVDAGLEKLGPEARARIIDARRRAIAAQRDIERQAARIKARARQSHQDQPLMTGALALGIGAVIGGLLPSTKRETQLMGAKRDQLFQHAEALLHEELDQLKTRTDAAMQAGVSSARREFADDAAQ</sequence>
<feature type="region of interest" description="Disordered" evidence="1">
    <location>
        <begin position="1"/>
        <end position="23"/>
    </location>
</feature>
<reference evidence="2 3" key="1">
    <citation type="submission" date="2015-12" db="EMBL/GenBank/DDBJ databases">
        <authorList>
            <person name="Shamseldin A."/>
            <person name="Moawad H."/>
            <person name="Abd El-Rahim W.M."/>
            <person name="Sadowsky M.J."/>
        </authorList>
    </citation>
    <scope>NUCLEOTIDE SEQUENCE [LARGE SCALE GENOMIC DNA]</scope>
    <source>
        <strain evidence="2 3">SJ5A-1</strain>
    </source>
</reference>
<organism evidence="2 3">
    <name type="scientific">Pseudoponticoccus marisrubri</name>
    <dbReference type="NCBI Taxonomy" id="1685382"/>
    <lineage>
        <taxon>Bacteria</taxon>
        <taxon>Pseudomonadati</taxon>
        <taxon>Pseudomonadota</taxon>
        <taxon>Alphaproteobacteria</taxon>
        <taxon>Rhodobacterales</taxon>
        <taxon>Roseobacteraceae</taxon>
        <taxon>Pseudoponticoccus</taxon>
    </lineage>
</organism>
<evidence type="ECO:0000313" key="2">
    <source>
        <dbReference type="EMBL" id="KUF10583.1"/>
    </source>
</evidence>
<dbReference type="AlphaFoldDB" id="A0A0W7WJA8"/>
<evidence type="ECO:0008006" key="4">
    <source>
        <dbReference type="Google" id="ProtNLM"/>
    </source>
</evidence>
<dbReference type="EMBL" id="LPXO01000006">
    <property type="protein sequence ID" value="KUF10583.1"/>
    <property type="molecule type" value="Genomic_DNA"/>
</dbReference>
<comment type="caution">
    <text evidence="2">The sequence shown here is derived from an EMBL/GenBank/DDBJ whole genome shotgun (WGS) entry which is preliminary data.</text>
</comment>
<gene>
    <name evidence="2" type="ORF">AVJ23_11940</name>
</gene>
<dbReference type="RefSeq" id="WP_058862422.1">
    <property type="nucleotide sequence ID" value="NZ_LPXO01000006.1"/>
</dbReference>
<evidence type="ECO:0000256" key="1">
    <source>
        <dbReference type="SAM" id="MobiDB-lite"/>
    </source>
</evidence>
<keyword evidence="3" id="KW-1185">Reference proteome</keyword>